<evidence type="ECO:0000256" key="7">
    <source>
        <dbReference type="ARBA" id="ARBA00022839"/>
    </source>
</evidence>
<dbReference type="OrthoDB" id="9764149at2"/>
<dbReference type="GO" id="GO:0005829">
    <property type="term" value="C:cytosol"/>
    <property type="evidence" value="ECO:0007669"/>
    <property type="project" value="TreeGrafter"/>
</dbReference>
<dbReference type="RefSeq" id="WP_019439250.1">
    <property type="nucleotide sequence ID" value="NZ_ALOE01000001.1"/>
</dbReference>
<feature type="domain" description="S1 motif" evidence="10">
    <location>
        <begin position="560"/>
        <end position="642"/>
    </location>
</feature>
<gene>
    <name evidence="11" type="ORF">FR932_04455</name>
</gene>
<dbReference type="Pfam" id="PF00575">
    <property type="entry name" value="S1"/>
    <property type="match status" value="1"/>
</dbReference>
<dbReference type="InterPro" id="IPR050180">
    <property type="entry name" value="RNR_Ribonuclease"/>
</dbReference>
<evidence type="ECO:0000313" key="12">
    <source>
        <dbReference type="Proteomes" id="UP000327424"/>
    </source>
</evidence>
<dbReference type="SMART" id="SM00316">
    <property type="entry name" value="S1"/>
    <property type="match status" value="1"/>
</dbReference>
<reference evidence="11 12" key="1">
    <citation type="submission" date="2019-09" db="EMBL/GenBank/DDBJ databases">
        <title>Hybrid Assembly of the complete Genome of the Deep-Sea Bacterium Moritella marina from long Nanopore and Illumina reads.</title>
        <authorList>
            <person name="Magin S."/>
            <person name="Georgoulis A."/>
            <person name="Papadimitriou K."/>
            <person name="Iliakis G."/>
            <person name="Vorgias C.E."/>
        </authorList>
    </citation>
    <scope>NUCLEOTIDE SEQUENCE [LARGE SCALE GENOMIC DNA]</scope>
    <source>
        <strain evidence="11 12">MP-1</strain>
    </source>
</reference>
<dbReference type="KEGG" id="mmaa:FR932_04455"/>
<dbReference type="InterPro" id="IPR004476">
    <property type="entry name" value="RNase_II/RNase_R"/>
</dbReference>
<dbReference type="InterPro" id="IPR022966">
    <property type="entry name" value="RNase_II/R_CS"/>
</dbReference>
<evidence type="ECO:0000256" key="8">
    <source>
        <dbReference type="ARBA" id="ARBA00022884"/>
    </source>
</evidence>
<dbReference type="InterPro" id="IPR012340">
    <property type="entry name" value="NA-bd_OB-fold"/>
</dbReference>
<evidence type="ECO:0000256" key="5">
    <source>
        <dbReference type="ARBA" id="ARBA00022722"/>
    </source>
</evidence>
<dbReference type="GO" id="GO:0003723">
    <property type="term" value="F:RNA binding"/>
    <property type="evidence" value="ECO:0007669"/>
    <property type="project" value="UniProtKB-KW"/>
</dbReference>
<dbReference type="PANTHER" id="PTHR23355">
    <property type="entry name" value="RIBONUCLEASE"/>
    <property type="match status" value="1"/>
</dbReference>
<dbReference type="Pfam" id="PF08206">
    <property type="entry name" value="OB_RNB"/>
    <property type="match status" value="1"/>
</dbReference>
<keyword evidence="6 11" id="KW-0378">Hydrolase</keyword>
<comment type="similarity">
    <text evidence="3">Belongs to the RNR ribonuclease family. RNase II subfamily.</text>
</comment>
<evidence type="ECO:0000256" key="4">
    <source>
        <dbReference type="ARBA" id="ARBA00022490"/>
    </source>
</evidence>
<dbReference type="GO" id="GO:0006402">
    <property type="term" value="P:mRNA catabolic process"/>
    <property type="evidence" value="ECO:0007669"/>
    <property type="project" value="TreeGrafter"/>
</dbReference>
<dbReference type="Proteomes" id="UP000327424">
    <property type="component" value="Chromosome"/>
</dbReference>
<comment type="subcellular location">
    <subcellularLocation>
        <location evidence="2">Cytoplasm</location>
    </subcellularLocation>
</comment>
<dbReference type="PROSITE" id="PS50126">
    <property type="entry name" value="S1"/>
    <property type="match status" value="1"/>
</dbReference>
<evidence type="ECO:0000256" key="9">
    <source>
        <dbReference type="NCBIfam" id="TIGR02062"/>
    </source>
</evidence>
<comment type="catalytic activity">
    <reaction evidence="1">
        <text>Exonucleolytic cleavage in the 3'- to 5'-direction to yield nucleoside 5'-phosphates.</text>
        <dbReference type="EC" id="3.1.13.1"/>
    </reaction>
</comment>
<keyword evidence="12" id="KW-1185">Reference proteome</keyword>
<dbReference type="NCBIfam" id="TIGR00358">
    <property type="entry name" value="3_prime_RNase"/>
    <property type="match status" value="1"/>
</dbReference>
<evidence type="ECO:0000256" key="2">
    <source>
        <dbReference type="ARBA" id="ARBA00004496"/>
    </source>
</evidence>
<evidence type="ECO:0000256" key="1">
    <source>
        <dbReference type="ARBA" id="ARBA00001849"/>
    </source>
</evidence>
<dbReference type="SUPFAM" id="SSF50249">
    <property type="entry name" value="Nucleic acid-binding proteins"/>
    <property type="match status" value="4"/>
</dbReference>
<keyword evidence="4" id="KW-0963">Cytoplasm</keyword>
<evidence type="ECO:0000256" key="3">
    <source>
        <dbReference type="ARBA" id="ARBA00009925"/>
    </source>
</evidence>
<dbReference type="PANTHER" id="PTHR23355:SF37">
    <property type="entry name" value="EXORIBONUCLEASE 2"/>
    <property type="match status" value="1"/>
</dbReference>
<dbReference type="EMBL" id="CP044399">
    <property type="protein sequence ID" value="QFI37132.1"/>
    <property type="molecule type" value="Genomic_DNA"/>
</dbReference>
<dbReference type="GO" id="GO:0008859">
    <property type="term" value="F:exoribonuclease II activity"/>
    <property type="evidence" value="ECO:0007669"/>
    <property type="project" value="UniProtKB-UniRule"/>
</dbReference>
<keyword evidence="8" id="KW-0694">RNA-binding</keyword>
<dbReference type="Gene3D" id="2.40.50.640">
    <property type="match status" value="1"/>
</dbReference>
<dbReference type="Pfam" id="PF00773">
    <property type="entry name" value="RNB"/>
    <property type="match status" value="1"/>
</dbReference>
<dbReference type="NCBIfam" id="NF003455">
    <property type="entry name" value="PRK05054.1"/>
    <property type="match status" value="1"/>
</dbReference>
<evidence type="ECO:0000313" key="11">
    <source>
        <dbReference type="EMBL" id="QFI37132.1"/>
    </source>
</evidence>
<keyword evidence="7" id="KW-0269">Exonuclease</keyword>
<dbReference type="SMART" id="SM00357">
    <property type="entry name" value="CSP"/>
    <property type="match status" value="1"/>
</dbReference>
<protein>
    <recommendedName>
        <fullName evidence="9">Exoribonuclease II</fullName>
        <ecNumber evidence="9">3.1.13.1</ecNumber>
    </recommendedName>
</protein>
<organism evidence="11 12">
    <name type="scientific">Moritella marina ATCC 15381</name>
    <dbReference type="NCBI Taxonomy" id="1202962"/>
    <lineage>
        <taxon>Bacteria</taxon>
        <taxon>Pseudomonadati</taxon>
        <taxon>Pseudomonadota</taxon>
        <taxon>Gammaproteobacteria</taxon>
        <taxon>Alteromonadales</taxon>
        <taxon>Moritellaceae</taxon>
        <taxon>Moritella</taxon>
    </lineage>
</organism>
<dbReference type="SMART" id="SM00955">
    <property type="entry name" value="RNB"/>
    <property type="match status" value="1"/>
</dbReference>
<keyword evidence="5" id="KW-0540">Nuclease</keyword>
<dbReference type="AlphaFoldDB" id="A0A5J6WL24"/>
<evidence type="ECO:0000259" key="10">
    <source>
        <dbReference type="PROSITE" id="PS50126"/>
    </source>
</evidence>
<dbReference type="InterPro" id="IPR003029">
    <property type="entry name" value="S1_domain"/>
</dbReference>
<dbReference type="Gene3D" id="2.40.50.140">
    <property type="entry name" value="Nucleic acid-binding proteins"/>
    <property type="match status" value="2"/>
</dbReference>
<dbReference type="InterPro" id="IPR011129">
    <property type="entry name" value="CSD"/>
</dbReference>
<name>A0A5J6WL24_MORMI</name>
<accession>A0A5J6WL24</accession>
<evidence type="ECO:0000256" key="6">
    <source>
        <dbReference type="ARBA" id="ARBA00022801"/>
    </source>
</evidence>
<dbReference type="InterPro" id="IPR001900">
    <property type="entry name" value="RNase_II/R"/>
</dbReference>
<dbReference type="PROSITE" id="PS01175">
    <property type="entry name" value="RIBONUCLEASE_II"/>
    <property type="match status" value="1"/>
</dbReference>
<sequence>MFRDNPLLSQLKQNMRQNTPSVEGTVKGTERGFGFLEADDGESYFIAPPHMKKIMHGDRIKAYIETNGDKTSAEPDTLVEAKLSRFIARISIAKNKLTIVADSPVINMPIKAKLVGLGEQKVSNGDWVVAQLTSHALKDGSFSAEVTSFVATETDPNAPWWVTLARQNLAKDVPAMPDSVEFKDDTTRIDLTDKPFFTIDSASTQDMDDALLVEKTAEGNLKVTVAIADPTAYIPADSELNKIAAERAFTVYLPGRNIPMMPRELSDSVCSLVAGEKRPTLCCTYTIQEDGALAEEFEFFTAWITSQHKLSYTQVSDLIEEVSTQWQPEAQLAEQLQSLATFARHRQQWRKKNAIVFPDQPDYSFELDETGNVLAIHVEHRRIANQMIEETMVAANITAARLFRLHGDVGVFNTHAGFDPEKIDLVVELLTEHGIECTKEHIQSLTGYVELQRTLAEKANPALDSRLRRMQSYSIISASAERHFAMGLEGYATWTSPIRKYGDILNHRLIKATLTNGTARSATEDEVILMSERRRQHRMAERDISSWLYVDYLTPAVESKQAFEASIMDVNRGGLRVRLLENGAVAFIPASLLHDNKKEVKCLVETGQISIKDQVEYSLGDVIFVNIAEVNKEKRNIVAKPVATTPVVTKPVATAAV</sequence>
<dbReference type="InterPro" id="IPR013223">
    <property type="entry name" value="RNase_B_OB_dom"/>
</dbReference>
<dbReference type="InterPro" id="IPR011804">
    <property type="entry name" value="RNase_II"/>
</dbReference>
<dbReference type="NCBIfam" id="TIGR02062">
    <property type="entry name" value="RNase_B"/>
    <property type="match status" value="1"/>
</dbReference>
<proteinExistence type="inferred from homology"/>
<dbReference type="EC" id="3.1.13.1" evidence="9"/>